<dbReference type="InterPro" id="IPR005302">
    <property type="entry name" value="MoCF_Sase_C"/>
</dbReference>
<dbReference type="EMBL" id="JAINZZ010000065">
    <property type="protein sequence ID" value="MBY8882191.1"/>
    <property type="molecule type" value="Genomic_DNA"/>
</dbReference>
<dbReference type="SUPFAM" id="SSF50800">
    <property type="entry name" value="PK beta-barrel domain-like"/>
    <property type="match status" value="1"/>
</dbReference>
<sequence length="314" mass="32437">MPTVTEIHRYPVKSMLGEDLASVRVTANGLAGDRTHAVLDATGAVGSAKHPRKWGALLRCRSRLTAAGIPEVELPDGSRFPAGDPGLDDRLTGLLGREVAVAGVGDEAGDEAGAGIRAGFRAGVVRGEPGRLERVVPEYEGGVPDKVRATASRDAGGDLVTLSSVAPGTFFDFGRVHLVTGSALAHLRTVHPAGDFDARRFRPNLVVGGGEGTGTGEGPAFPEDDWAGAVLRVGEALFRVTLPTPRCVVPTLAHGALPPDPGIMRAVARTHRVPVLDLGRLACFGVYLDVLEPGTVRVGDPVGVEGGAGRAGRA</sequence>
<gene>
    <name evidence="2" type="ORF">K7862_31835</name>
</gene>
<comment type="caution">
    <text evidence="2">The sequence shown here is derived from an EMBL/GenBank/DDBJ whole genome shotgun (WGS) entry which is preliminary data.</text>
</comment>
<accession>A0ABS7QG97</accession>
<dbReference type="Proteomes" id="UP000778578">
    <property type="component" value="Unassembled WGS sequence"/>
</dbReference>
<proteinExistence type="predicted"/>
<reference evidence="2 3" key="1">
    <citation type="submission" date="2021-08" db="EMBL/GenBank/DDBJ databases">
        <title>WGS of actinomycetes from Thailand.</title>
        <authorList>
            <person name="Thawai C."/>
        </authorList>
    </citation>
    <scope>NUCLEOTIDE SEQUENCE [LARGE SCALE GENOMIC DNA]</scope>
    <source>
        <strain evidence="2 3">PLK6-54</strain>
    </source>
</reference>
<dbReference type="InterPro" id="IPR011037">
    <property type="entry name" value="Pyrv_Knase-like_insert_dom_sf"/>
</dbReference>
<dbReference type="Pfam" id="PF03473">
    <property type="entry name" value="MOSC"/>
    <property type="match status" value="1"/>
</dbReference>
<dbReference type="Gene3D" id="2.40.33.20">
    <property type="entry name" value="PK beta-barrel domain-like"/>
    <property type="match status" value="1"/>
</dbReference>
<evidence type="ECO:0000313" key="3">
    <source>
        <dbReference type="Proteomes" id="UP000778578"/>
    </source>
</evidence>
<organism evidence="2 3">
    <name type="scientific">Actinacidiphila acidipaludis</name>
    <dbReference type="NCBI Taxonomy" id="2873382"/>
    <lineage>
        <taxon>Bacteria</taxon>
        <taxon>Bacillati</taxon>
        <taxon>Actinomycetota</taxon>
        <taxon>Actinomycetes</taxon>
        <taxon>Kitasatosporales</taxon>
        <taxon>Streptomycetaceae</taxon>
        <taxon>Actinacidiphila</taxon>
    </lineage>
</organism>
<keyword evidence="3" id="KW-1185">Reference proteome</keyword>
<feature type="domain" description="MOSC" evidence="1">
    <location>
        <begin position="152"/>
        <end position="305"/>
    </location>
</feature>
<dbReference type="PROSITE" id="PS51340">
    <property type="entry name" value="MOSC"/>
    <property type="match status" value="1"/>
</dbReference>
<dbReference type="InterPro" id="IPR005303">
    <property type="entry name" value="MOCOS_middle"/>
</dbReference>
<name>A0ABS7QG97_9ACTN</name>
<evidence type="ECO:0000259" key="1">
    <source>
        <dbReference type="PROSITE" id="PS51340"/>
    </source>
</evidence>
<protein>
    <submittedName>
        <fullName evidence="2">MOSC domain-containing protein</fullName>
    </submittedName>
</protein>
<evidence type="ECO:0000313" key="2">
    <source>
        <dbReference type="EMBL" id="MBY8882191.1"/>
    </source>
</evidence>
<dbReference type="Pfam" id="PF03476">
    <property type="entry name" value="MOSC_N"/>
    <property type="match status" value="1"/>
</dbReference>